<dbReference type="AlphaFoldDB" id="A0A402BJ04"/>
<name>A0A402BJ04_9CHLR</name>
<sequence length="57" mass="6455">MLQIQENTWRAVISVRKSQVFVDLMLTQTPAPYITSDARRYSVPTPMFVHEVTGTSG</sequence>
<comment type="caution">
    <text evidence="1">The sequence shown here is derived from an EMBL/GenBank/DDBJ whole genome shotgun (WGS) entry which is preliminary data.</text>
</comment>
<accession>A0A402BJ04</accession>
<reference evidence="2" key="1">
    <citation type="submission" date="2018-12" db="EMBL/GenBank/DDBJ databases">
        <title>Tengunoibacter tsumagoiensis gen. nov., sp. nov., Dictyobacter kobayashii sp. nov., D. alpinus sp. nov., and D. joshuensis sp. nov. and description of Dictyobacteraceae fam. nov. within the order Ktedonobacterales isolated from Tengu-no-mugimeshi.</title>
        <authorList>
            <person name="Wang C.M."/>
            <person name="Zheng Y."/>
            <person name="Sakai Y."/>
            <person name="Toyoda A."/>
            <person name="Minakuchi Y."/>
            <person name="Abe K."/>
            <person name="Yokota A."/>
            <person name="Yabe S."/>
        </authorList>
    </citation>
    <scope>NUCLEOTIDE SEQUENCE [LARGE SCALE GENOMIC DNA]</scope>
    <source>
        <strain evidence="2">Uno16</strain>
    </source>
</reference>
<protein>
    <submittedName>
        <fullName evidence="1">Uncharacterized protein</fullName>
    </submittedName>
</protein>
<evidence type="ECO:0000313" key="1">
    <source>
        <dbReference type="EMBL" id="GCE31319.1"/>
    </source>
</evidence>
<gene>
    <name evidence="1" type="ORF">KDA_68030</name>
</gene>
<proteinExistence type="predicted"/>
<evidence type="ECO:0000313" key="2">
    <source>
        <dbReference type="Proteomes" id="UP000287171"/>
    </source>
</evidence>
<dbReference type="EMBL" id="BIFT01000002">
    <property type="protein sequence ID" value="GCE31319.1"/>
    <property type="molecule type" value="Genomic_DNA"/>
</dbReference>
<dbReference type="Proteomes" id="UP000287171">
    <property type="component" value="Unassembled WGS sequence"/>
</dbReference>
<organism evidence="1 2">
    <name type="scientific">Dictyobacter alpinus</name>
    <dbReference type="NCBI Taxonomy" id="2014873"/>
    <lineage>
        <taxon>Bacteria</taxon>
        <taxon>Bacillati</taxon>
        <taxon>Chloroflexota</taxon>
        <taxon>Ktedonobacteria</taxon>
        <taxon>Ktedonobacterales</taxon>
        <taxon>Dictyobacteraceae</taxon>
        <taxon>Dictyobacter</taxon>
    </lineage>
</organism>
<keyword evidence="2" id="KW-1185">Reference proteome</keyword>